<dbReference type="SUPFAM" id="SSF53335">
    <property type="entry name" value="S-adenosyl-L-methionine-dependent methyltransferases"/>
    <property type="match status" value="1"/>
</dbReference>
<keyword evidence="2" id="KW-0489">Methyltransferase</keyword>
<organism evidence="5 6">
    <name type="scientific">Stephania yunnanensis</name>
    <dbReference type="NCBI Taxonomy" id="152371"/>
    <lineage>
        <taxon>Eukaryota</taxon>
        <taxon>Viridiplantae</taxon>
        <taxon>Streptophyta</taxon>
        <taxon>Embryophyta</taxon>
        <taxon>Tracheophyta</taxon>
        <taxon>Spermatophyta</taxon>
        <taxon>Magnoliopsida</taxon>
        <taxon>Ranunculales</taxon>
        <taxon>Menispermaceae</taxon>
        <taxon>Menispermoideae</taxon>
        <taxon>Cissampelideae</taxon>
        <taxon>Stephania</taxon>
    </lineage>
</organism>
<dbReference type="GO" id="GO:0008168">
    <property type="term" value="F:methyltransferase activity"/>
    <property type="evidence" value="ECO:0007669"/>
    <property type="project" value="UniProtKB-KW"/>
</dbReference>
<evidence type="ECO:0000256" key="4">
    <source>
        <dbReference type="ARBA" id="ARBA00022691"/>
    </source>
</evidence>
<dbReference type="AlphaFoldDB" id="A0AAP0EH74"/>
<name>A0AAP0EH74_9MAGN</name>
<dbReference type="Proteomes" id="UP001420932">
    <property type="component" value="Unassembled WGS sequence"/>
</dbReference>
<gene>
    <name evidence="5" type="ORF">Syun_028356</name>
</gene>
<evidence type="ECO:0000256" key="1">
    <source>
        <dbReference type="ARBA" id="ARBA00010815"/>
    </source>
</evidence>
<comment type="similarity">
    <text evidence="1">Belongs to the CFA/CMAS family.</text>
</comment>
<keyword evidence="3" id="KW-0808">Transferase</keyword>
<accession>A0AAP0EH74</accession>
<evidence type="ECO:0000256" key="3">
    <source>
        <dbReference type="ARBA" id="ARBA00022679"/>
    </source>
</evidence>
<keyword evidence="6" id="KW-1185">Reference proteome</keyword>
<sequence>MSHEVAGCGEANLMKPTNKAELMEKLMMGLIPDEEVKRLIRDQLESRIQWIYNHNCEQRFHQLHNLVQSLQQTSLETKDFNTDVYDLPIEFVKLIHGRALKQSGGYYKDKSIALDDAEKAMLDLYCERAQIKNGDRILDIGCGYGALAIHIARKYPQCHITGITDTTSHCKFIEEQCRNQNLNNVEVIQGDITKIELNQKFDRVTVIEVFEHIKNYDQLMKKISKWMKEDGLLFVENMCHKNFPYQMKSLKEDDWIEEMIFPDMTVTISSADLLLYFQKYVSIVNHWIVNGKHTSRSNEEWLKKLDDNIDPAKTIITKWLGSEDEAVKWINQWRIGFMHGIEQGKFNNGEEWMVAHFLFKKN</sequence>
<dbReference type="PANTHER" id="PTHR43832:SF1">
    <property type="entry name" value="S-ADENOSYL-L-METHIONINE-DEPENDENT METHYLTRANSFERASES SUPERFAMILY PROTEIN"/>
    <property type="match status" value="1"/>
</dbReference>
<dbReference type="GO" id="GO:0032259">
    <property type="term" value="P:methylation"/>
    <property type="evidence" value="ECO:0007669"/>
    <property type="project" value="UniProtKB-KW"/>
</dbReference>
<dbReference type="CDD" id="cd02440">
    <property type="entry name" value="AdoMet_MTases"/>
    <property type="match status" value="1"/>
</dbReference>
<evidence type="ECO:0000313" key="5">
    <source>
        <dbReference type="EMBL" id="KAK9093445.1"/>
    </source>
</evidence>
<evidence type="ECO:0000313" key="6">
    <source>
        <dbReference type="Proteomes" id="UP001420932"/>
    </source>
</evidence>
<evidence type="ECO:0000256" key="2">
    <source>
        <dbReference type="ARBA" id="ARBA00022603"/>
    </source>
</evidence>
<protein>
    <recommendedName>
        <fullName evidence="7">Coclaurine N-methyltransferase</fullName>
    </recommendedName>
</protein>
<evidence type="ECO:0008006" key="7">
    <source>
        <dbReference type="Google" id="ProtNLM"/>
    </source>
</evidence>
<dbReference type="Pfam" id="PF02353">
    <property type="entry name" value="CMAS"/>
    <property type="match status" value="1"/>
</dbReference>
<proteinExistence type="inferred from homology"/>
<dbReference type="FunFam" id="3.40.50.150:FF:000554">
    <property type="entry name" value="Cation-transporting ATPase"/>
    <property type="match status" value="1"/>
</dbReference>
<dbReference type="PANTHER" id="PTHR43832">
    <property type="match status" value="1"/>
</dbReference>
<keyword evidence="4" id="KW-0949">S-adenosyl-L-methionine</keyword>
<dbReference type="Gene3D" id="3.40.50.150">
    <property type="entry name" value="Vaccinia Virus protein VP39"/>
    <property type="match status" value="1"/>
</dbReference>
<dbReference type="InterPro" id="IPR029063">
    <property type="entry name" value="SAM-dependent_MTases_sf"/>
</dbReference>
<comment type="caution">
    <text evidence="5">The sequence shown here is derived from an EMBL/GenBank/DDBJ whole genome shotgun (WGS) entry which is preliminary data.</text>
</comment>
<reference evidence="5 6" key="1">
    <citation type="submission" date="2024-01" db="EMBL/GenBank/DDBJ databases">
        <title>Genome assemblies of Stephania.</title>
        <authorList>
            <person name="Yang L."/>
        </authorList>
    </citation>
    <scope>NUCLEOTIDE SEQUENCE [LARGE SCALE GENOMIC DNA]</scope>
    <source>
        <strain evidence="5">YNDBR</strain>
        <tissue evidence="5">Leaf</tissue>
    </source>
</reference>
<dbReference type="EMBL" id="JBBNAF010000012">
    <property type="protein sequence ID" value="KAK9093445.1"/>
    <property type="molecule type" value="Genomic_DNA"/>
</dbReference>